<proteinExistence type="predicted"/>
<reference evidence="1 2" key="1">
    <citation type="submission" date="2015-12" db="EMBL/GenBank/DDBJ databases">
        <title>Draft genome sequence of Moniliophthora roreri, the causal agent of frosty pod rot of cacao.</title>
        <authorList>
            <person name="Aime M.C."/>
            <person name="Diaz-Valderrama J.R."/>
            <person name="Kijpornyongpan T."/>
            <person name="Phillips-Mora W."/>
        </authorList>
    </citation>
    <scope>NUCLEOTIDE SEQUENCE [LARGE SCALE GENOMIC DNA]</scope>
    <source>
        <strain evidence="1 2">MCA 2952</strain>
    </source>
</reference>
<accession>A0A0W0EXV8</accession>
<dbReference type="AlphaFoldDB" id="A0A0W0EXV8"/>
<comment type="caution">
    <text evidence="1">The sequence shown here is derived from an EMBL/GenBank/DDBJ whole genome shotgun (WGS) entry which is preliminary data.</text>
</comment>
<protein>
    <submittedName>
        <fullName evidence="1">Uncharacterized protein</fullName>
    </submittedName>
</protein>
<gene>
    <name evidence="1" type="ORF">WG66_18510</name>
</gene>
<dbReference type="Proteomes" id="UP000054988">
    <property type="component" value="Unassembled WGS sequence"/>
</dbReference>
<sequence length="16" mass="1865">MLPFAPLMHMCTFPDN</sequence>
<evidence type="ECO:0000313" key="1">
    <source>
        <dbReference type="EMBL" id="KTB28903.1"/>
    </source>
</evidence>
<dbReference type="EMBL" id="LATX01002461">
    <property type="protein sequence ID" value="KTB28903.1"/>
    <property type="molecule type" value="Genomic_DNA"/>
</dbReference>
<name>A0A0W0EXV8_MONRR</name>
<organism evidence="1 2">
    <name type="scientific">Moniliophthora roreri</name>
    <name type="common">Frosty pod rot fungus</name>
    <name type="synonym">Monilia roreri</name>
    <dbReference type="NCBI Taxonomy" id="221103"/>
    <lineage>
        <taxon>Eukaryota</taxon>
        <taxon>Fungi</taxon>
        <taxon>Dikarya</taxon>
        <taxon>Basidiomycota</taxon>
        <taxon>Agaricomycotina</taxon>
        <taxon>Agaricomycetes</taxon>
        <taxon>Agaricomycetidae</taxon>
        <taxon>Agaricales</taxon>
        <taxon>Marasmiineae</taxon>
        <taxon>Marasmiaceae</taxon>
        <taxon>Moniliophthora</taxon>
    </lineage>
</organism>
<evidence type="ECO:0000313" key="2">
    <source>
        <dbReference type="Proteomes" id="UP000054988"/>
    </source>
</evidence>